<dbReference type="RefSeq" id="WP_264943657.1">
    <property type="nucleotide sequence ID" value="NZ_JAPDRA010000003.1"/>
</dbReference>
<proteinExistence type="predicted"/>
<gene>
    <name evidence="1" type="ORF">ACFQ1E_08055</name>
</gene>
<reference evidence="2" key="1">
    <citation type="journal article" date="2019" name="Int. J. Syst. Evol. Microbiol.">
        <title>The Global Catalogue of Microorganisms (GCM) 10K type strain sequencing project: providing services to taxonomists for standard genome sequencing and annotation.</title>
        <authorList>
            <consortium name="The Broad Institute Genomics Platform"/>
            <consortium name="The Broad Institute Genome Sequencing Center for Infectious Disease"/>
            <person name="Wu L."/>
            <person name="Ma J."/>
        </authorList>
    </citation>
    <scope>NUCLEOTIDE SEQUENCE [LARGE SCALE GENOMIC DNA]</scope>
    <source>
        <strain evidence="2">CCUG 62982</strain>
    </source>
</reference>
<evidence type="ECO:0000313" key="1">
    <source>
        <dbReference type="EMBL" id="MFD0946285.1"/>
    </source>
</evidence>
<accession>A0ABW3H6I4</accession>
<evidence type="ECO:0008006" key="3">
    <source>
        <dbReference type="Google" id="ProtNLM"/>
    </source>
</evidence>
<keyword evidence="2" id="KW-1185">Reference proteome</keyword>
<dbReference type="Proteomes" id="UP001596977">
    <property type="component" value="Unassembled WGS sequence"/>
</dbReference>
<sequence>MDLIVNDDTILYAADELVLPGTLNDGLVFLHLCTDTVARAAKNRAAGQVDASVVGTPDDGAGYLSFQGVTKQLVTALNEAAAMTYATVCKSAAGSLSGTGRPIFVGNFGETTLTGCSLYASSNAQLTAAARYTNGTPVTRTCVISDTPANWGLRMAWADDTEVCAANVTAATVGTPTAGGSGYTRLVNGQHVRIGGGYTATSFNGVNDQVLAAGWNRVLTSDERTAFHAWSQVIAASVGITI</sequence>
<comment type="caution">
    <text evidence="1">The sequence shown here is derived from an EMBL/GenBank/DDBJ whole genome shotgun (WGS) entry which is preliminary data.</text>
</comment>
<dbReference type="EMBL" id="JBHTJG010000003">
    <property type="protein sequence ID" value="MFD0946285.1"/>
    <property type="molecule type" value="Genomic_DNA"/>
</dbReference>
<organism evidence="1 2">
    <name type="scientific">Sphingomonas canadensis</name>
    <dbReference type="NCBI Taxonomy" id="1219257"/>
    <lineage>
        <taxon>Bacteria</taxon>
        <taxon>Pseudomonadati</taxon>
        <taxon>Pseudomonadota</taxon>
        <taxon>Alphaproteobacteria</taxon>
        <taxon>Sphingomonadales</taxon>
        <taxon>Sphingomonadaceae</taxon>
        <taxon>Sphingomonas</taxon>
    </lineage>
</organism>
<name>A0ABW3H6I4_9SPHN</name>
<evidence type="ECO:0000313" key="2">
    <source>
        <dbReference type="Proteomes" id="UP001596977"/>
    </source>
</evidence>
<protein>
    <recommendedName>
        <fullName evidence="3">Phage tail protein</fullName>
    </recommendedName>
</protein>